<organism evidence="1 2">
    <name type="scientific">Paenibacillus nasutitermitis</name>
    <dbReference type="NCBI Taxonomy" id="1652958"/>
    <lineage>
        <taxon>Bacteria</taxon>
        <taxon>Bacillati</taxon>
        <taxon>Bacillota</taxon>
        <taxon>Bacilli</taxon>
        <taxon>Bacillales</taxon>
        <taxon>Paenibacillaceae</taxon>
        <taxon>Paenibacillus</taxon>
    </lineage>
</organism>
<gene>
    <name evidence="1" type="ORF">GCM10010911_42080</name>
</gene>
<dbReference type="PANTHER" id="PTHR37807">
    <property type="entry name" value="OS07G0160300 PROTEIN"/>
    <property type="match status" value="1"/>
</dbReference>
<dbReference type="SUPFAM" id="SSF52540">
    <property type="entry name" value="P-loop containing nucleoside triphosphate hydrolases"/>
    <property type="match status" value="1"/>
</dbReference>
<evidence type="ECO:0000313" key="1">
    <source>
        <dbReference type="EMBL" id="GGD79581.1"/>
    </source>
</evidence>
<dbReference type="EMBL" id="BMHP01000003">
    <property type="protein sequence ID" value="GGD79581.1"/>
    <property type="molecule type" value="Genomic_DNA"/>
</dbReference>
<reference evidence="1" key="2">
    <citation type="submission" date="2020-09" db="EMBL/GenBank/DDBJ databases">
        <authorList>
            <person name="Sun Q."/>
            <person name="Zhou Y."/>
        </authorList>
    </citation>
    <scope>NUCLEOTIDE SEQUENCE</scope>
    <source>
        <strain evidence="1">CGMCC 1.15178</strain>
    </source>
</reference>
<dbReference type="RefSeq" id="WP_188994594.1">
    <property type="nucleotide sequence ID" value="NZ_BMHP01000003.1"/>
</dbReference>
<name>A0A917DYR9_9BACL</name>
<dbReference type="AlphaFoldDB" id="A0A917DYR9"/>
<comment type="caution">
    <text evidence="1">The sequence shown here is derived from an EMBL/GenBank/DDBJ whole genome shotgun (WGS) entry which is preliminary data.</text>
</comment>
<reference evidence="1" key="1">
    <citation type="journal article" date="2014" name="Int. J. Syst. Evol. Microbiol.">
        <title>Complete genome sequence of Corynebacterium casei LMG S-19264T (=DSM 44701T), isolated from a smear-ripened cheese.</title>
        <authorList>
            <consortium name="US DOE Joint Genome Institute (JGI-PGF)"/>
            <person name="Walter F."/>
            <person name="Albersmeier A."/>
            <person name="Kalinowski J."/>
            <person name="Ruckert C."/>
        </authorList>
    </citation>
    <scope>NUCLEOTIDE SEQUENCE</scope>
    <source>
        <strain evidence="1">CGMCC 1.15178</strain>
    </source>
</reference>
<dbReference type="Proteomes" id="UP000612456">
    <property type="component" value="Unassembled WGS sequence"/>
</dbReference>
<proteinExistence type="predicted"/>
<dbReference type="GO" id="GO:0005524">
    <property type="term" value="F:ATP binding"/>
    <property type="evidence" value="ECO:0007669"/>
    <property type="project" value="UniProtKB-KW"/>
</dbReference>
<dbReference type="Gene3D" id="3.40.50.300">
    <property type="entry name" value="P-loop containing nucleotide triphosphate hydrolases"/>
    <property type="match status" value="1"/>
</dbReference>
<accession>A0A917DYR9</accession>
<evidence type="ECO:0000313" key="2">
    <source>
        <dbReference type="Proteomes" id="UP000612456"/>
    </source>
</evidence>
<keyword evidence="2" id="KW-1185">Reference proteome</keyword>
<sequence>MFFLQMSGFPGSGKSTLAREIAKFTKAVIIDHDIVKTGLLEGLELEGQDKNIDPKRAGGVAYHIEWSLVDFYLSQGHSVILDSPCLYDVIVENGTTLAEKHSAKYKYVECVLNDIYELNNRLKNRERMITQIGPVDIPEERWQEVINRAKKPTHLECLKVDTSQHVDDYIGDVLLYIDK</sequence>
<dbReference type="Pfam" id="PF13671">
    <property type="entry name" value="AAA_33"/>
    <property type="match status" value="1"/>
</dbReference>
<keyword evidence="1" id="KW-0547">Nucleotide-binding</keyword>
<protein>
    <submittedName>
        <fullName evidence="1">ATP-binding protein</fullName>
    </submittedName>
</protein>
<dbReference type="InterPro" id="IPR027417">
    <property type="entry name" value="P-loop_NTPase"/>
</dbReference>
<dbReference type="PANTHER" id="PTHR37807:SF3">
    <property type="entry name" value="OS07G0160300 PROTEIN"/>
    <property type="match status" value="1"/>
</dbReference>
<keyword evidence="1" id="KW-0067">ATP-binding</keyword>